<evidence type="ECO:0000256" key="3">
    <source>
        <dbReference type="ARBA" id="ARBA00023125"/>
    </source>
</evidence>
<dbReference type="GO" id="GO:0046872">
    <property type="term" value="F:metal ion binding"/>
    <property type="evidence" value="ECO:0007669"/>
    <property type="project" value="UniProtKB-KW"/>
</dbReference>
<comment type="caution">
    <text evidence="6">The sequence shown here is derived from an EMBL/GenBank/DDBJ whole genome shotgun (WGS) entry which is preliminary data.</text>
</comment>
<dbReference type="CDD" id="cd12148">
    <property type="entry name" value="fungal_TF_MHR"/>
    <property type="match status" value="1"/>
</dbReference>
<dbReference type="OrthoDB" id="1919336at2759"/>
<evidence type="ECO:0000256" key="5">
    <source>
        <dbReference type="SAM" id="MobiDB-lite"/>
    </source>
</evidence>
<evidence type="ECO:0000256" key="2">
    <source>
        <dbReference type="ARBA" id="ARBA00022723"/>
    </source>
</evidence>
<dbReference type="GO" id="GO:0005634">
    <property type="term" value="C:nucleus"/>
    <property type="evidence" value="ECO:0007669"/>
    <property type="project" value="UniProtKB-SubCell"/>
</dbReference>
<name>A0A0M9VS70_ESCWE</name>
<dbReference type="GO" id="GO:0003700">
    <property type="term" value="F:DNA-binding transcription factor activity"/>
    <property type="evidence" value="ECO:0007669"/>
    <property type="project" value="InterPro"/>
</dbReference>
<proteinExistence type="predicted"/>
<dbReference type="STRING" id="150374.A0A0M9VS70"/>
<dbReference type="AlphaFoldDB" id="A0A0M9VS70"/>
<comment type="subcellular location">
    <subcellularLocation>
        <location evidence="1">Nucleus</location>
    </subcellularLocation>
</comment>
<keyword evidence="2" id="KW-0479">Metal-binding</keyword>
<reference evidence="6 7" key="1">
    <citation type="submission" date="2015-07" db="EMBL/GenBank/DDBJ databases">
        <title>The genome of the fungus Escovopsis weberi, a specialized disease agent of ant agriculture.</title>
        <authorList>
            <person name="de Man T.J."/>
            <person name="Stajich J.E."/>
            <person name="Kubicek C.P."/>
            <person name="Chenthamara K."/>
            <person name="Atanasova L."/>
            <person name="Druzhinina I.S."/>
            <person name="Birnbaum S."/>
            <person name="Barribeau S.M."/>
            <person name="Teiling C."/>
            <person name="Suen G."/>
            <person name="Currie C."/>
            <person name="Gerardo N.M."/>
        </authorList>
    </citation>
    <scope>NUCLEOTIDE SEQUENCE [LARGE SCALE GENOMIC DNA]</scope>
</reference>
<dbReference type="EMBL" id="LGSR01000026">
    <property type="protein sequence ID" value="KOS17375.1"/>
    <property type="molecule type" value="Genomic_DNA"/>
</dbReference>
<dbReference type="PANTHER" id="PTHR46910:SF3">
    <property type="entry name" value="HALOTOLERANCE PROTEIN 9-RELATED"/>
    <property type="match status" value="1"/>
</dbReference>
<feature type="compositionally biased region" description="Low complexity" evidence="5">
    <location>
        <begin position="136"/>
        <end position="154"/>
    </location>
</feature>
<keyword evidence="7" id="KW-1185">Reference proteome</keyword>
<evidence type="ECO:0000313" key="7">
    <source>
        <dbReference type="Proteomes" id="UP000053831"/>
    </source>
</evidence>
<keyword evidence="4" id="KW-0539">Nucleus</keyword>
<gene>
    <name evidence="6" type="ORF">ESCO_006540</name>
</gene>
<evidence type="ECO:0000256" key="4">
    <source>
        <dbReference type="ARBA" id="ARBA00023242"/>
    </source>
</evidence>
<dbReference type="InterPro" id="IPR050987">
    <property type="entry name" value="AtrR-like"/>
</dbReference>
<feature type="region of interest" description="Disordered" evidence="5">
    <location>
        <begin position="133"/>
        <end position="154"/>
    </location>
</feature>
<evidence type="ECO:0000256" key="1">
    <source>
        <dbReference type="ARBA" id="ARBA00004123"/>
    </source>
</evidence>
<organism evidence="6 7">
    <name type="scientific">Escovopsis weberi</name>
    <dbReference type="NCBI Taxonomy" id="150374"/>
    <lineage>
        <taxon>Eukaryota</taxon>
        <taxon>Fungi</taxon>
        <taxon>Dikarya</taxon>
        <taxon>Ascomycota</taxon>
        <taxon>Pezizomycotina</taxon>
        <taxon>Sordariomycetes</taxon>
        <taxon>Hypocreomycetidae</taxon>
        <taxon>Hypocreales</taxon>
        <taxon>Hypocreaceae</taxon>
        <taxon>Escovopsis</taxon>
    </lineage>
</organism>
<keyword evidence="3" id="KW-0238">DNA-binding</keyword>
<evidence type="ECO:0008006" key="8">
    <source>
        <dbReference type="Google" id="ProtNLM"/>
    </source>
</evidence>
<evidence type="ECO:0000313" key="6">
    <source>
        <dbReference type="EMBL" id="KOS17375.1"/>
    </source>
</evidence>
<sequence>MSLNTSSREPRFRPIQPASSDTAPGYGAAASPFKYTIPKKRAVFRACYDCRKAKTKASVASAQDPASRLEALEMLIDLLQKSSSDQAARLLQRIRASDNPVAMLDALGESTTFPSIAEVPKAKDHLERWLRSQNPSDYSSVPGSSTSSGSVLSDSDASSSFNMTSVNSHGKSRFGTVDDSAVVINEDGQDAINDMDFQLPPLAAKSRFNSAQHAVPDASITQEALKVFFICSGRLLHVFSKEKGSQLYRAVYNSQKTPAEASPLDLGCLMSIASVGAQYMCGTHGREVEKSFYEIGKQQLDAIIQHRPLDAIKVCSLLAVYNVMGKATVSLAYVEIGLGLCRRFGLNKGSSPHHTLSEGSWIDYRKTWRTLMFLSSWLSTTLGYISVELPRNTSDVVQTEIAKICVLKANILRVHLAVDDITAPALQLIVQDLQDWYTHLRPEMRLDCTGRDDLDLETKRSISHIHLHYLGAIMLFYSRIASQFMQPLKDWGSIPVDLRMMLEKLAGEAVVAARTSARVLWLLGRPIS</sequence>
<dbReference type="PANTHER" id="PTHR46910">
    <property type="entry name" value="TRANSCRIPTION FACTOR PDR1"/>
    <property type="match status" value="1"/>
</dbReference>
<dbReference type="Proteomes" id="UP000053831">
    <property type="component" value="Unassembled WGS sequence"/>
</dbReference>
<protein>
    <recommendedName>
        <fullName evidence="8">Transcription factor domain-containing protein</fullName>
    </recommendedName>
</protein>
<accession>A0A0M9VS70</accession>
<feature type="region of interest" description="Disordered" evidence="5">
    <location>
        <begin position="1"/>
        <end position="29"/>
    </location>
</feature>
<dbReference type="GO" id="GO:0003677">
    <property type="term" value="F:DNA binding"/>
    <property type="evidence" value="ECO:0007669"/>
    <property type="project" value="UniProtKB-KW"/>
</dbReference>